<comment type="subunit">
    <text evidence="7">Homodimer.</text>
</comment>
<name>A0A6M4MHW1_9ALTE</name>
<reference evidence="9" key="1">
    <citation type="submission" date="2014-12" db="EMBL/GenBank/DDBJ databases">
        <title>Complete genome sequence of a multi-drug resistant Klebsiella pneumoniae.</title>
        <authorList>
            <person name="Hua X."/>
            <person name="Chen Q."/>
            <person name="Li X."/>
            <person name="Feng Y."/>
            <person name="Ruan Z."/>
            <person name="Yu Y."/>
        </authorList>
    </citation>
    <scope>NUCLEOTIDE SEQUENCE [LARGE SCALE GENOMIC DNA]</scope>
    <source>
        <strain evidence="9">5.12</strain>
    </source>
</reference>
<accession>A0A6M4MHW1</accession>
<sequence>MQIIKTAINDVKIVEPKVFGDERGYFMESFRDNWFRKHCADVQFVQDNRSRSKQGILRGLHYQLEQTQGKLVSVTEGEVFDVAVDMRKSSQTYGKWVGVHLTAENKHMLWVPEGFAHGFYVISEFAEFSYKCTDYYHPASEVSLAWNDPSVNIAWPLVNGIAPSLSAKDQEGYAFADAPFFL</sequence>
<dbReference type="EMBL" id="CP052766">
    <property type="protein sequence ID" value="QJR81746.1"/>
    <property type="molecule type" value="Genomic_DNA"/>
</dbReference>
<evidence type="ECO:0000313" key="9">
    <source>
        <dbReference type="Proteomes" id="UP000219285"/>
    </source>
</evidence>
<reference evidence="8 9" key="2">
    <citation type="submission" date="2020-04" db="EMBL/GenBank/DDBJ databases">
        <title>Complete genome sequence of Alteromonas pelagimontana 5.12T.</title>
        <authorList>
            <person name="Sinha R.K."/>
            <person name="Krishnan K.P."/>
            <person name="Kurian J.P."/>
        </authorList>
    </citation>
    <scope>NUCLEOTIDE SEQUENCE [LARGE SCALE GENOMIC DNA]</scope>
    <source>
        <strain evidence="8 9">5.12</strain>
    </source>
</reference>
<evidence type="ECO:0000313" key="8">
    <source>
        <dbReference type="EMBL" id="QJR81746.1"/>
    </source>
</evidence>
<evidence type="ECO:0000256" key="1">
    <source>
        <dbReference type="ARBA" id="ARBA00001298"/>
    </source>
</evidence>
<dbReference type="GO" id="GO:0008830">
    <property type="term" value="F:dTDP-4-dehydrorhamnose 3,5-epimerase activity"/>
    <property type="evidence" value="ECO:0007669"/>
    <property type="project" value="UniProtKB-UniRule"/>
</dbReference>
<dbReference type="InterPro" id="IPR011051">
    <property type="entry name" value="RmlC_Cupin_sf"/>
</dbReference>
<gene>
    <name evidence="8" type="primary">rfbC</name>
    <name evidence="8" type="ORF">CA267_013740</name>
</gene>
<dbReference type="Proteomes" id="UP000219285">
    <property type="component" value="Chromosome"/>
</dbReference>
<proteinExistence type="inferred from homology"/>
<evidence type="ECO:0000256" key="5">
    <source>
        <dbReference type="PIRSR" id="PIRSR600888-1"/>
    </source>
</evidence>
<dbReference type="RefSeq" id="WP_075610687.1">
    <property type="nucleotide sequence ID" value="NZ_CP052766.1"/>
</dbReference>
<keyword evidence="9" id="KW-1185">Reference proteome</keyword>
<dbReference type="NCBIfam" id="TIGR01221">
    <property type="entry name" value="rmlC"/>
    <property type="match status" value="1"/>
</dbReference>
<feature type="site" description="Participates in a stacking interaction with the thymidine ring of dTDP-4-oxo-6-deoxyglucose" evidence="6">
    <location>
        <position position="136"/>
    </location>
</feature>
<dbReference type="KEGG" id="apel:CA267_013740"/>
<dbReference type="PANTHER" id="PTHR21047:SF2">
    <property type="entry name" value="THYMIDINE DIPHOSPHO-4-KETO-RHAMNOSE 3,5-EPIMERASE"/>
    <property type="match status" value="1"/>
</dbReference>
<feature type="active site" description="Proton acceptor" evidence="5">
    <location>
        <position position="61"/>
    </location>
</feature>
<dbReference type="GO" id="GO:0019305">
    <property type="term" value="P:dTDP-rhamnose biosynthetic process"/>
    <property type="evidence" value="ECO:0007669"/>
    <property type="project" value="UniProtKB-UniRule"/>
</dbReference>
<organism evidence="8 9">
    <name type="scientific">Alteromonas pelagimontana</name>
    <dbReference type="NCBI Taxonomy" id="1858656"/>
    <lineage>
        <taxon>Bacteria</taxon>
        <taxon>Pseudomonadati</taxon>
        <taxon>Pseudomonadota</taxon>
        <taxon>Gammaproteobacteria</taxon>
        <taxon>Alteromonadales</taxon>
        <taxon>Alteromonadaceae</taxon>
        <taxon>Alteromonas/Salinimonas group</taxon>
        <taxon>Alteromonas</taxon>
    </lineage>
</organism>
<dbReference type="Gene3D" id="2.60.120.10">
    <property type="entry name" value="Jelly Rolls"/>
    <property type="match status" value="1"/>
</dbReference>
<evidence type="ECO:0000256" key="4">
    <source>
        <dbReference type="ARBA" id="ARBA00019595"/>
    </source>
</evidence>
<dbReference type="SUPFAM" id="SSF51182">
    <property type="entry name" value="RmlC-like cupins"/>
    <property type="match status" value="1"/>
</dbReference>
<evidence type="ECO:0000256" key="3">
    <source>
        <dbReference type="ARBA" id="ARBA00012098"/>
    </source>
</evidence>
<evidence type="ECO:0000256" key="6">
    <source>
        <dbReference type="PIRSR" id="PIRSR600888-3"/>
    </source>
</evidence>
<dbReference type="AlphaFoldDB" id="A0A6M4MHW1"/>
<dbReference type="PANTHER" id="PTHR21047">
    <property type="entry name" value="DTDP-6-DEOXY-D-GLUCOSE-3,5 EPIMERASE"/>
    <property type="match status" value="1"/>
</dbReference>
<feature type="active site" description="Proton donor" evidence="5">
    <location>
        <position position="130"/>
    </location>
</feature>
<dbReference type="GO" id="GO:0005829">
    <property type="term" value="C:cytosol"/>
    <property type="evidence" value="ECO:0007669"/>
    <property type="project" value="TreeGrafter"/>
</dbReference>
<evidence type="ECO:0000256" key="2">
    <source>
        <dbReference type="ARBA" id="ARBA00001997"/>
    </source>
</evidence>
<dbReference type="Pfam" id="PF00908">
    <property type="entry name" value="dTDP_sugar_isom"/>
    <property type="match status" value="1"/>
</dbReference>
<dbReference type="InterPro" id="IPR014710">
    <property type="entry name" value="RmlC-like_jellyroll"/>
</dbReference>
<dbReference type="UniPathway" id="UPA00124"/>
<keyword evidence="7 8" id="KW-0413">Isomerase</keyword>
<comment type="pathway">
    <text evidence="7">Carbohydrate biosynthesis; dTDP-L-rhamnose biosynthesis.</text>
</comment>
<comment type="catalytic activity">
    <reaction evidence="1 7">
        <text>dTDP-4-dehydro-6-deoxy-alpha-D-glucose = dTDP-4-dehydro-beta-L-rhamnose</text>
        <dbReference type="Rhea" id="RHEA:16969"/>
        <dbReference type="ChEBI" id="CHEBI:57649"/>
        <dbReference type="ChEBI" id="CHEBI:62830"/>
        <dbReference type="EC" id="5.1.3.13"/>
    </reaction>
</comment>
<evidence type="ECO:0000256" key="7">
    <source>
        <dbReference type="RuleBase" id="RU364069"/>
    </source>
</evidence>
<dbReference type="CDD" id="cd00438">
    <property type="entry name" value="cupin_RmlC"/>
    <property type="match status" value="1"/>
</dbReference>
<comment type="similarity">
    <text evidence="7">Belongs to the dTDP-4-dehydrorhamnose 3,5-epimerase family.</text>
</comment>
<protein>
    <recommendedName>
        <fullName evidence="4 7">dTDP-4-dehydrorhamnose 3,5-epimerase</fullName>
        <ecNumber evidence="3 7">5.1.3.13</ecNumber>
    </recommendedName>
    <alternativeName>
        <fullName evidence="7">Thymidine diphospho-4-keto-rhamnose 3,5-epimerase</fullName>
    </alternativeName>
</protein>
<comment type="function">
    <text evidence="2 7">Catalyzes the epimerization of the C3' and C5'positions of dTDP-6-deoxy-D-xylo-4-hexulose, forming dTDP-6-deoxy-L-lyxo-4-hexulose.</text>
</comment>
<dbReference type="GO" id="GO:0000271">
    <property type="term" value="P:polysaccharide biosynthetic process"/>
    <property type="evidence" value="ECO:0007669"/>
    <property type="project" value="TreeGrafter"/>
</dbReference>
<dbReference type="OrthoDB" id="9800680at2"/>
<dbReference type="EC" id="5.1.3.13" evidence="3 7"/>
<dbReference type="InterPro" id="IPR000888">
    <property type="entry name" value="RmlC-like"/>
</dbReference>